<dbReference type="KEGG" id="obg:Verru16b_01721"/>
<accession>A0A1D8AUT6</accession>
<comment type="subcellular location">
    <subcellularLocation>
        <location evidence="1">Cell membrane</location>
        <topology evidence="1">Multi-pass membrane protein</topology>
    </subcellularLocation>
</comment>
<sequence>MPSPAQQIRAPLLWLLLPMMAGLAAAKVWPPPAAGLTLVLLGALGLAGVALGAAWFDRPRAAMPALVGAAALAGFALLHLREPRLHTGETRPPREITVTLLVTDIFGSAAGARSLGGLGEVVVAGDLDRELVGQRVYFSAIRRISVGPRREGGYEVRGVLEPLARDGAQDGFNDYLANRGVRLRLTRAQFIRETSPPGRWAQFTAAGRARLDRILSHGLARHPSTASLYLAMLLGEKAELSPAQENAFMRSGTFHVFSVSGLHVGVIAGALGLLGRTLRLPRRLEVVVTLVVLWLYVQVTGTGTPAVRAYIMIAFLLSSQVFRLPGNALAALAASALVTLLREPLELFSTGFQMSYSVVAGLILLAGPLADHWQTRWQPFALKPRPEWRWWHDTIASGGRKVIAGVAGCWAAFLASAASGIGFFGVFSPGSLLANLIILPLSSLAIVAGFLSLLTGLIGLAPLSALFNAAAALIIIASDWLLRHGTELPGVYYPASFRAGWLAPAGMAGMTAVLLAGAAGRWRKRYGGFWPPVVLLFLLLVLGVRFG</sequence>
<name>A0A1D8AUT6_9BACT</name>
<feature type="transmembrane region" description="Helical" evidence="6">
    <location>
        <begin position="294"/>
        <end position="317"/>
    </location>
</feature>
<feature type="transmembrane region" description="Helical" evidence="6">
    <location>
        <begin position="36"/>
        <end position="56"/>
    </location>
</feature>
<evidence type="ECO:0000256" key="2">
    <source>
        <dbReference type="ARBA" id="ARBA00022475"/>
    </source>
</evidence>
<evidence type="ECO:0000256" key="1">
    <source>
        <dbReference type="ARBA" id="ARBA00004651"/>
    </source>
</evidence>
<gene>
    <name evidence="8" type="ORF">Verru16b_01721</name>
</gene>
<feature type="transmembrane region" description="Helical" evidence="6">
    <location>
        <begin position="324"/>
        <end position="341"/>
    </location>
</feature>
<evidence type="ECO:0000256" key="6">
    <source>
        <dbReference type="SAM" id="Phobius"/>
    </source>
</evidence>
<feature type="transmembrane region" description="Helical" evidence="6">
    <location>
        <begin position="12"/>
        <end position="29"/>
    </location>
</feature>
<keyword evidence="2" id="KW-1003">Cell membrane</keyword>
<dbReference type="AlphaFoldDB" id="A0A1D8AUT6"/>
<evidence type="ECO:0000256" key="5">
    <source>
        <dbReference type="ARBA" id="ARBA00023136"/>
    </source>
</evidence>
<dbReference type="NCBIfam" id="TIGR00360">
    <property type="entry name" value="ComEC_N-term"/>
    <property type="match status" value="1"/>
</dbReference>
<evidence type="ECO:0000313" key="9">
    <source>
        <dbReference type="Proteomes" id="UP000095228"/>
    </source>
</evidence>
<organism evidence="8 9">
    <name type="scientific">Lacunisphaera limnophila</name>
    <dbReference type="NCBI Taxonomy" id="1838286"/>
    <lineage>
        <taxon>Bacteria</taxon>
        <taxon>Pseudomonadati</taxon>
        <taxon>Verrucomicrobiota</taxon>
        <taxon>Opitutia</taxon>
        <taxon>Opitutales</taxon>
        <taxon>Opitutaceae</taxon>
        <taxon>Lacunisphaera</taxon>
    </lineage>
</organism>
<feature type="domain" description="ComEC/Rec2-related protein" evidence="7">
    <location>
        <begin position="232"/>
        <end position="519"/>
    </location>
</feature>
<feature type="transmembrane region" description="Helical" evidence="6">
    <location>
        <begin position="353"/>
        <end position="370"/>
    </location>
</feature>
<feature type="transmembrane region" description="Helical" evidence="6">
    <location>
        <begin position="254"/>
        <end position="274"/>
    </location>
</feature>
<evidence type="ECO:0000259" key="7">
    <source>
        <dbReference type="Pfam" id="PF03772"/>
    </source>
</evidence>
<dbReference type="GO" id="GO:0005886">
    <property type="term" value="C:plasma membrane"/>
    <property type="evidence" value="ECO:0007669"/>
    <property type="project" value="UniProtKB-SubCell"/>
</dbReference>
<feature type="transmembrane region" description="Helical" evidence="6">
    <location>
        <begin position="526"/>
        <end position="546"/>
    </location>
</feature>
<feature type="transmembrane region" description="Helical" evidence="6">
    <location>
        <begin position="460"/>
        <end position="481"/>
    </location>
</feature>
<dbReference type="PANTHER" id="PTHR30619:SF1">
    <property type="entry name" value="RECOMBINATION PROTEIN 2"/>
    <property type="match status" value="1"/>
</dbReference>
<proteinExistence type="predicted"/>
<evidence type="ECO:0000313" key="8">
    <source>
        <dbReference type="EMBL" id="AOS44654.1"/>
    </source>
</evidence>
<keyword evidence="4 6" id="KW-1133">Transmembrane helix</keyword>
<feature type="transmembrane region" description="Helical" evidence="6">
    <location>
        <begin position="432"/>
        <end position="453"/>
    </location>
</feature>
<reference evidence="8 9" key="1">
    <citation type="submission" date="2016-06" db="EMBL/GenBank/DDBJ databases">
        <title>Three novel species with peptidoglycan cell walls form the new genus Lacunisphaera gen. nov. in the family Opitutaceae of the verrucomicrobial subdivision 4.</title>
        <authorList>
            <person name="Rast P."/>
            <person name="Gloeckner I."/>
            <person name="Jogler M."/>
            <person name="Boedeker C."/>
            <person name="Jeske O."/>
            <person name="Wiegand S."/>
            <person name="Reinhardt R."/>
            <person name="Schumann P."/>
            <person name="Rohde M."/>
            <person name="Spring S."/>
            <person name="Gloeckner F.O."/>
            <person name="Jogler C."/>
        </authorList>
    </citation>
    <scope>NUCLEOTIDE SEQUENCE [LARGE SCALE GENOMIC DNA]</scope>
    <source>
        <strain evidence="8 9">IG16b</strain>
    </source>
</reference>
<evidence type="ECO:0000256" key="3">
    <source>
        <dbReference type="ARBA" id="ARBA00022692"/>
    </source>
</evidence>
<feature type="transmembrane region" description="Helical" evidence="6">
    <location>
        <begin position="402"/>
        <end position="426"/>
    </location>
</feature>
<dbReference type="STRING" id="1838286.Verru16b_01721"/>
<dbReference type="EMBL" id="CP016094">
    <property type="protein sequence ID" value="AOS44654.1"/>
    <property type="molecule type" value="Genomic_DNA"/>
</dbReference>
<dbReference type="Pfam" id="PF03772">
    <property type="entry name" value="Competence"/>
    <property type="match status" value="1"/>
</dbReference>
<keyword evidence="5 6" id="KW-0472">Membrane</keyword>
<protein>
    <submittedName>
        <fullName evidence="8">ComEC family competence protein</fullName>
    </submittedName>
</protein>
<keyword evidence="9" id="KW-1185">Reference proteome</keyword>
<evidence type="ECO:0000256" key="4">
    <source>
        <dbReference type="ARBA" id="ARBA00022989"/>
    </source>
</evidence>
<dbReference type="PANTHER" id="PTHR30619">
    <property type="entry name" value="DNA INTERNALIZATION/COMPETENCE PROTEIN COMEC/REC2"/>
    <property type="match status" value="1"/>
</dbReference>
<dbReference type="Proteomes" id="UP000095228">
    <property type="component" value="Chromosome"/>
</dbReference>
<feature type="transmembrane region" description="Helical" evidence="6">
    <location>
        <begin position="501"/>
        <end position="519"/>
    </location>
</feature>
<feature type="transmembrane region" description="Helical" evidence="6">
    <location>
        <begin position="62"/>
        <end position="80"/>
    </location>
</feature>
<dbReference type="InterPro" id="IPR004477">
    <property type="entry name" value="ComEC_N"/>
</dbReference>
<keyword evidence="3 6" id="KW-0812">Transmembrane</keyword>
<dbReference type="OrthoDB" id="9761531at2"/>
<dbReference type="RefSeq" id="WP_083270214.1">
    <property type="nucleotide sequence ID" value="NZ_CP016094.1"/>
</dbReference>
<dbReference type="InterPro" id="IPR052159">
    <property type="entry name" value="Competence_DNA_uptake"/>
</dbReference>